<dbReference type="PhylomeDB" id="B3RNK6"/>
<dbReference type="Gene3D" id="1.20.1280.290">
    <property type="match status" value="2"/>
</dbReference>
<protein>
    <recommendedName>
        <fullName evidence="8">Mannose-P-dolichol utilization defect 1 protein homolog</fullName>
    </recommendedName>
</protein>
<keyword evidence="5 8" id="KW-1133">Transmembrane helix</keyword>
<name>B3RNK6_TRIAD</name>
<keyword evidence="6 8" id="KW-0472">Membrane</keyword>
<dbReference type="RefSeq" id="XP_002109305.1">
    <property type="nucleotide sequence ID" value="XM_002109269.1"/>
</dbReference>
<organism evidence="10 11">
    <name type="scientific">Trichoplax adhaerens</name>
    <name type="common">Trichoplax reptans</name>
    <dbReference type="NCBI Taxonomy" id="10228"/>
    <lineage>
        <taxon>Eukaryota</taxon>
        <taxon>Metazoa</taxon>
        <taxon>Placozoa</taxon>
        <taxon>Uniplacotomia</taxon>
        <taxon>Trichoplacea</taxon>
        <taxon>Trichoplacidae</taxon>
        <taxon>Trichoplax</taxon>
    </lineage>
</organism>
<feature type="transmembrane region" description="Helical" evidence="9">
    <location>
        <begin position="124"/>
        <end position="141"/>
    </location>
</feature>
<evidence type="ECO:0000256" key="1">
    <source>
        <dbReference type="ARBA" id="ARBA00004141"/>
    </source>
</evidence>
<keyword evidence="4" id="KW-0677">Repeat</keyword>
<evidence type="ECO:0000256" key="7">
    <source>
        <dbReference type="ARBA" id="ARBA00038475"/>
    </source>
</evidence>
<dbReference type="InParanoid" id="B3RNK6"/>
<dbReference type="SMART" id="SM00679">
    <property type="entry name" value="CTNS"/>
    <property type="match status" value="2"/>
</dbReference>
<gene>
    <name evidence="10" type="ORF">TRIADDRAFT_21873</name>
</gene>
<dbReference type="Proteomes" id="UP000009022">
    <property type="component" value="Unassembled WGS sequence"/>
</dbReference>
<dbReference type="eggNOG" id="KOG3211">
    <property type="taxonomic scope" value="Eukaryota"/>
</dbReference>
<evidence type="ECO:0000256" key="2">
    <source>
        <dbReference type="ARBA" id="ARBA00022448"/>
    </source>
</evidence>
<dbReference type="FunFam" id="1.20.1280.290:FF:000006">
    <property type="entry name" value="mannose-P-dolichol utilization defect 1 protein"/>
    <property type="match status" value="1"/>
</dbReference>
<evidence type="ECO:0000256" key="9">
    <source>
        <dbReference type="SAM" id="Phobius"/>
    </source>
</evidence>
<comment type="similarity">
    <text evidence="7 8">Belongs to the MPDU1 (TC 2.A.43.3) family.</text>
</comment>
<keyword evidence="11" id="KW-1185">Reference proteome</keyword>
<dbReference type="PANTHER" id="PTHR12226:SF2">
    <property type="entry name" value="MANNOSE-P-DOLICHOL UTILIZATION DEFECT 1 PROTEIN"/>
    <property type="match status" value="1"/>
</dbReference>
<accession>B3RNK6</accession>
<proteinExistence type="inferred from homology"/>
<evidence type="ECO:0000256" key="6">
    <source>
        <dbReference type="ARBA" id="ARBA00023136"/>
    </source>
</evidence>
<feature type="transmembrane region" description="Helical" evidence="9">
    <location>
        <begin position="42"/>
        <end position="59"/>
    </location>
</feature>
<evidence type="ECO:0000256" key="3">
    <source>
        <dbReference type="ARBA" id="ARBA00022692"/>
    </source>
</evidence>
<dbReference type="GO" id="GO:0016020">
    <property type="term" value="C:membrane"/>
    <property type="evidence" value="ECO:0007669"/>
    <property type="project" value="UniProtKB-SubCell"/>
</dbReference>
<dbReference type="InterPro" id="IPR006603">
    <property type="entry name" value="PQ-loop_rpt"/>
</dbReference>
<evidence type="ECO:0000313" key="10">
    <source>
        <dbReference type="EMBL" id="EDV27471.1"/>
    </source>
</evidence>
<dbReference type="PIRSF" id="PIRSF023381">
    <property type="entry name" value="MannP-dilichol_defect-1p"/>
    <property type="match status" value="1"/>
</dbReference>
<dbReference type="AlphaFoldDB" id="B3RNK6"/>
<sequence length="242" mass="26970">MEAIFHTFVTSYFLSEECYKDLLINWNITNISCLKMLISKSLGFAIVVGAAVVKFPQIIKVYRAGSVEGLSLPSLIMELLAVVVNVAYNVVKGFPFSTWGEGAFLMIQTSIQTMQILYYRKQRIPFYLFLPVLAAFSYFLISDYCGLPLLSKLTWASMPTIAASKLTQIGTNIYHGSTGQLSMVTIVLIFGGSLGRVFTTIQETADPILLTTYIVTSSLNGVLVMQIIYYFNNVIDKTKKKL</sequence>
<feature type="transmembrane region" description="Helical" evidence="9">
    <location>
        <begin position="210"/>
        <end position="231"/>
    </location>
</feature>
<dbReference type="CTD" id="6751086"/>
<evidence type="ECO:0000256" key="4">
    <source>
        <dbReference type="ARBA" id="ARBA00022737"/>
    </source>
</evidence>
<evidence type="ECO:0000313" key="11">
    <source>
        <dbReference type="Proteomes" id="UP000009022"/>
    </source>
</evidence>
<dbReference type="STRING" id="10228.B3RNK6"/>
<feature type="transmembrane region" description="Helical" evidence="9">
    <location>
        <begin position="181"/>
        <end position="198"/>
    </location>
</feature>
<dbReference type="EMBL" id="DS985242">
    <property type="protein sequence ID" value="EDV27471.1"/>
    <property type="molecule type" value="Genomic_DNA"/>
</dbReference>
<dbReference type="PANTHER" id="PTHR12226">
    <property type="entry name" value="MANNOSE-P-DOLICHOL UTILIZATION DEFECT 1 LEC35 -RELATED"/>
    <property type="match status" value="1"/>
</dbReference>
<dbReference type="OrthoDB" id="271506at2759"/>
<evidence type="ECO:0000256" key="8">
    <source>
        <dbReference type="PIRNR" id="PIRNR023381"/>
    </source>
</evidence>
<feature type="transmembrane region" description="Helical" evidence="9">
    <location>
        <begin position="71"/>
        <end position="91"/>
    </location>
</feature>
<reference evidence="10 11" key="1">
    <citation type="journal article" date="2008" name="Nature">
        <title>The Trichoplax genome and the nature of placozoans.</title>
        <authorList>
            <person name="Srivastava M."/>
            <person name="Begovic E."/>
            <person name="Chapman J."/>
            <person name="Putnam N.H."/>
            <person name="Hellsten U."/>
            <person name="Kawashima T."/>
            <person name="Kuo A."/>
            <person name="Mitros T."/>
            <person name="Salamov A."/>
            <person name="Carpenter M.L."/>
            <person name="Signorovitch A.Y."/>
            <person name="Moreno M.A."/>
            <person name="Kamm K."/>
            <person name="Grimwood J."/>
            <person name="Schmutz J."/>
            <person name="Shapiro H."/>
            <person name="Grigoriev I.V."/>
            <person name="Buss L.W."/>
            <person name="Schierwater B."/>
            <person name="Dellaporta S.L."/>
            <person name="Rokhsar D.S."/>
        </authorList>
    </citation>
    <scope>NUCLEOTIDE SEQUENCE [LARGE SCALE GENOMIC DNA]</scope>
    <source>
        <strain evidence="10 11">Grell-BS-1999</strain>
    </source>
</reference>
<dbReference type="InterPro" id="IPR016817">
    <property type="entry name" value="MannP-dilichol_defect-1"/>
</dbReference>
<evidence type="ECO:0000256" key="5">
    <source>
        <dbReference type="ARBA" id="ARBA00022989"/>
    </source>
</evidence>
<comment type="subcellular location">
    <subcellularLocation>
        <location evidence="1 8">Membrane</location>
        <topology evidence="1 8">Multi-pass membrane protein</topology>
    </subcellularLocation>
</comment>
<dbReference type="HOGENOM" id="CLU_053568_2_0_1"/>
<keyword evidence="3 8" id="KW-0812">Transmembrane</keyword>
<dbReference type="KEGG" id="tad:TRIADDRAFT_21873"/>
<dbReference type="OMA" id="LQVLYYW"/>
<dbReference type="Pfam" id="PF04193">
    <property type="entry name" value="PQ-loop"/>
    <property type="match status" value="2"/>
</dbReference>
<dbReference type="GeneID" id="6751086"/>
<keyword evidence="2" id="KW-0813">Transport</keyword>